<dbReference type="Gene3D" id="3.30.40.10">
    <property type="entry name" value="Zinc/RING finger domain, C3HC4 (zinc finger)"/>
    <property type="match status" value="1"/>
</dbReference>
<accession>A0A8J8P456</accession>
<feature type="region of interest" description="Disordered" evidence="2">
    <location>
        <begin position="593"/>
        <end position="615"/>
    </location>
</feature>
<dbReference type="OrthoDB" id="9984778at2759"/>
<evidence type="ECO:0000313" key="5">
    <source>
        <dbReference type="Proteomes" id="UP000785679"/>
    </source>
</evidence>
<feature type="compositionally biased region" description="Low complexity" evidence="2">
    <location>
        <begin position="242"/>
        <end position="267"/>
    </location>
</feature>
<evidence type="ECO:0000259" key="3">
    <source>
        <dbReference type="PROSITE" id="PS50089"/>
    </source>
</evidence>
<name>A0A8J8P456_HALGN</name>
<dbReference type="PANTHER" id="PTHR22765:SF411">
    <property type="entry name" value="OS02G0248440 PROTEIN"/>
    <property type="match status" value="1"/>
</dbReference>
<sequence length="751" mass="85329">MQQKTREMAEKLKLTKAKSDNSSVVAGITGISSTSLAASNSDGQAKKKALGVGVPKAVGVSPGTKSTIQGIRIENDPLEREIYVKCPGCARKVFDSGLENELECDFCNLIFVSGKQYSQQQILQMREQSLKHLEERDDEDDEEEEDEEEEESEEESGEESGSHSSKPDKSSLQKVAPRKELEEAKAMQKKVKLALRQKPTPYQNEEMKAQVQKSFKEDFVTPNAATSTESPQKKKVNVQIKTTQSPTRQQTRSSTGSASHSPSDSSSKYVNELEDVVIFCNVDTIIEDFLDPLRTRILEKASYFKIGGIEFYVAACEPYDFGKVASKTTLRCTQAVSKSEVLQRLNLVPLRRLDNSRTAIFETAIKPFLEENPDYYVHKNQILEFDDYEFYVKYSRPFFGKIDLNTTDIKIDSSTPKPVQVLRIAPIWNSDRDYERANSKKQETFEMIRKTYLHPFFFCGFMCYVERGETIKIDDQEFFINDCRPKYGIVDKQTIIELEVGFTQEVFKKKQVLADQRFAEKIQTRDTNPPIMPSQPMSANAIRQRIAIHGAQGMRDQNFDIENLIRFAAANGGQEMMNLFGGESRLAQIQAPSEIGGRQNDGIQQSEENKRQEERRAGVDEYQLLLMIQQQAQIQQRYLASQGRLGAQGQPLVTPKGIVDALPERIITSEFIMRHSDSPDKGEDEDDGSRKCMVCIMDYDVGDSVRTMPCLHYFHSDCIDKWLLQRATTCPICKFDIRRNYNMSSPIGNEK</sequence>
<dbReference type="GO" id="GO:0061630">
    <property type="term" value="F:ubiquitin protein ligase activity"/>
    <property type="evidence" value="ECO:0007669"/>
    <property type="project" value="TreeGrafter"/>
</dbReference>
<keyword evidence="1" id="KW-0479">Metal-binding</keyword>
<organism evidence="4 5">
    <name type="scientific">Halteria grandinella</name>
    <dbReference type="NCBI Taxonomy" id="5974"/>
    <lineage>
        <taxon>Eukaryota</taxon>
        <taxon>Sar</taxon>
        <taxon>Alveolata</taxon>
        <taxon>Ciliophora</taxon>
        <taxon>Intramacronucleata</taxon>
        <taxon>Spirotrichea</taxon>
        <taxon>Stichotrichia</taxon>
        <taxon>Sporadotrichida</taxon>
        <taxon>Halteriidae</taxon>
        <taxon>Halteria</taxon>
    </lineage>
</organism>
<dbReference type="CDD" id="cd16454">
    <property type="entry name" value="RING-H2_PA-TM-RING"/>
    <property type="match status" value="1"/>
</dbReference>
<feature type="region of interest" description="Disordered" evidence="2">
    <location>
        <begin position="222"/>
        <end position="267"/>
    </location>
</feature>
<gene>
    <name evidence="4" type="ORF">FGO68_gene788</name>
</gene>
<dbReference type="Pfam" id="PF13639">
    <property type="entry name" value="zf-RING_2"/>
    <property type="match status" value="1"/>
</dbReference>
<protein>
    <recommendedName>
        <fullName evidence="3">RING-type domain-containing protein</fullName>
    </recommendedName>
</protein>
<feature type="domain" description="RING-type" evidence="3">
    <location>
        <begin position="692"/>
        <end position="734"/>
    </location>
</feature>
<reference evidence="4" key="1">
    <citation type="submission" date="2019-06" db="EMBL/GenBank/DDBJ databases">
        <authorList>
            <person name="Zheng W."/>
        </authorList>
    </citation>
    <scope>NUCLEOTIDE SEQUENCE</scope>
    <source>
        <strain evidence="4">QDHG01</strain>
    </source>
</reference>
<feature type="region of interest" description="Disordered" evidence="2">
    <location>
        <begin position="133"/>
        <end position="209"/>
    </location>
</feature>
<dbReference type="InterPro" id="IPR013083">
    <property type="entry name" value="Znf_RING/FYVE/PHD"/>
</dbReference>
<evidence type="ECO:0000256" key="1">
    <source>
        <dbReference type="PROSITE-ProRule" id="PRU00175"/>
    </source>
</evidence>
<dbReference type="SMART" id="SM00184">
    <property type="entry name" value="RING"/>
    <property type="match status" value="1"/>
</dbReference>
<dbReference type="InterPro" id="IPR051826">
    <property type="entry name" value="E3_ubiquitin-ligase_domain"/>
</dbReference>
<dbReference type="GO" id="GO:0006511">
    <property type="term" value="P:ubiquitin-dependent protein catabolic process"/>
    <property type="evidence" value="ECO:0007669"/>
    <property type="project" value="TreeGrafter"/>
</dbReference>
<feature type="compositionally biased region" description="Acidic residues" evidence="2">
    <location>
        <begin position="136"/>
        <end position="158"/>
    </location>
</feature>
<evidence type="ECO:0000313" key="4">
    <source>
        <dbReference type="EMBL" id="TNV87091.1"/>
    </source>
</evidence>
<keyword evidence="1" id="KW-0862">Zinc</keyword>
<dbReference type="Proteomes" id="UP000785679">
    <property type="component" value="Unassembled WGS sequence"/>
</dbReference>
<dbReference type="GO" id="GO:0008270">
    <property type="term" value="F:zinc ion binding"/>
    <property type="evidence" value="ECO:0007669"/>
    <property type="project" value="UniProtKB-KW"/>
</dbReference>
<dbReference type="PANTHER" id="PTHR22765">
    <property type="entry name" value="RING FINGER AND PROTEASE ASSOCIATED DOMAIN-CONTAINING"/>
    <property type="match status" value="1"/>
</dbReference>
<keyword evidence="1" id="KW-0863">Zinc-finger</keyword>
<dbReference type="EMBL" id="RRYP01000635">
    <property type="protein sequence ID" value="TNV87091.1"/>
    <property type="molecule type" value="Genomic_DNA"/>
</dbReference>
<dbReference type="AlphaFoldDB" id="A0A8J8P456"/>
<dbReference type="PROSITE" id="PS50089">
    <property type="entry name" value="ZF_RING_2"/>
    <property type="match status" value="1"/>
</dbReference>
<dbReference type="InterPro" id="IPR001841">
    <property type="entry name" value="Znf_RING"/>
</dbReference>
<comment type="caution">
    <text evidence="4">The sequence shown here is derived from an EMBL/GenBank/DDBJ whole genome shotgun (WGS) entry which is preliminary data.</text>
</comment>
<evidence type="ECO:0000256" key="2">
    <source>
        <dbReference type="SAM" id="MobiDB-lite"/>
    </source>
</evidence>
<keyword evidence="5" id="KW-1185">Reference proteome</keyword>
<feature type="compositionally biased region" description="Basic and acidic residues" evidence="2">
    <location>
        <begin position="165"/>
        <end position="186"/>
    </location>
</feature>
<proteinExistence type="predicted"/>
<dbReference type="SUPFAM" id="SSF57850">
    <property type="entry name" value="RING/U-box"/>
    <property type="match status" value="1"/>
</dbReference>